<comment type="caution">
    <text evidence="1">The sequence shown here is derived from an EMBL/GenBank/DDBJ whole genome shotgun (WGS) entry which is preliminary data.</text>
</comment>
<sequence length="37" mass="3680">GDRGQVKSVKKGDLGKAKATLLGAPRLAGATLASAWS</sequence>
<feature type="non-terminal residue" evidence="1">
    <location>
        <position position="1"/>
    </location>
</feature>
<evidence type="ECO:0000313" key="1">
    <source>
        <dbReference type="EMBL" id="GAI44810.1"/>
    </source>
</evidence>
<name>X1Q144_9ZZZZ</name>
<protein>
    <submittedName>
        <fullName evidence="1">Uncharacterized protein</fullName>
    </submittedName>
</protein>
<dbReference type="AlphaFoldDB" id="X1Q144"/>
<accession>X1Q144</accession>
<reference evidence="1" key="1">
    <citation type="journal article" date="2014" name="Front. Microbiol.">
        <title>High frequency of phylogenetically diverse reductive dehalogenase-homologous genes in deep subseafloor sedimentary metagenomes.</title>
        <authorList>
            <person name="Kawai M."/>
            <person name="Futagami T."/>
            <person name="Toyoda A."/>
            <person name="Takaki Y."/>
            <person name="Nishi S."/>
            <person name="Hori S."/>
            <person name="Arai W."/>
            <person name="Tsubouchi T."/>
            <person name="Morono Y."/>
            <person name="Uchiyama I."/>
            <person name="Ito T."/>
            <person name="Fujiyama A."/>
            <person name="Inagaki F."/>
            <person name="Takami H."/>
        </authorList>
    </citation>
    <scope>NUCLEOTIDE SEQUENCE</scope>
    <source>
        <strain evidence="1">Expedition CK06-06</strain>
    </source>
</reference>
<gene>
    <name evidence="1" type="ORF">S06H3_48810</name>
</gene>
<dbReference type="EMBL" id="BARV01030768">
    <property type="protein sequence ID" value="GAI44810.1"/>
    <property type="molecule type" value="Genomic_DNA"/>
</dbReference>
<proteinExistence type="predicted"/>
<organism evidence="1">
    <name type="scientific">marine sediment metagenome</name>
    <dbReference type="NCBI Taxonomy" id="412755"/>
    <lineage>
        <taxon>unclassified sequences</taxon>
        <taxon>metagenomes</taxon>
        <taxon>ecological metagenomes</taxon>
    </lineage>
</organism>